<geneLocation type="mitochondrion" evidence="2"/>
<proteinExistence type="predicted"/>
<sequence>MRLGGICRHKKAQKLRDEVKREEKVKRAKIPPWQSAIPRDRDDTGQRRRGDLIREPIDRPNLL</sequence>
<dbReference type="EMBL" id="HG321302">
    <property type="protein sequence ID" value="CEF82621.1"/>
    <property type="molecule type" value="Genomic_DNA"/>
</dbReference>
<feature type="region of interest" description="Disordered" evidence="1">
    <location>
        <begin position="1"/>
        <end position="63"/>
    </location>
</feature>
<gene>
    <name evidence="2" type="ORF">BN850_0137470</name>
</gene>
<reference evidence="2" key="1">
    <citation type="submission" date="2013-05" db="EMBL/GenBank/DDBJ databases">
        <title>Draft genome sequences of six wheat associated Fusarium spp. isolates.</title>
        <authorList>
            <person name="Moolhuijzen P.M."/>
            <person name="Manners J.M."/>
            <person name="Wilcox S."/>
            <person name="Bellgard M.I."/>
            <person name="Gardiner D.M."/>
        </authorList>
    </citation>
    <scope>NUCLEOTIDE SEQUENCE</scope>
    <source>
        <strain evidence="2">CS3069</strain>
    </source>
</reference>
<dbReference type="EMBL" id="CBMI010005037">
    <property type="protein sequence ID" value="CDL73359.1"/>
    <property type="molecule type" value="Genomic_DNA"/>
</dbReference>
<protein>
    <submittedName>
        <fullName evidence="2">Unclassified</fullName>
    </submittedName>
</protein>
<feature type="compositionally biased region" description="Basic and acidic residues" evidence="1">
    <location>
        <begin position="38"/>
        <end position="63"/>
    </location>
</feature>
<dbReference type="AlphaFoldDB" id="W1IBX0"/>
<evidence type="ECO:0000313" key="2">
    <source>
        <dbReference type="EMBL" id="CDL73359.1"/>
    </source>
</evidence>
<name>W1IBX0_9HYPO</name>
<organism evidence="2">
    <name type="scientific">Fusarium clavum</name>
    <dbReference type="NCBI Taxonomy" id="2594811"/>
    <lineage>
        <taxon>Eukaryota</taxon>
        <taxon>Fungi</taxon>
        <taxon>Dikarya</taxon>
        <taxon>Ascomycota</taxon>
        <taxon>Pezizomycotina</taxon>
        <taxon>Sordariomycetes</taxon>
        <taxon>Hypocreomycetidae</taxon>
        <taxon>Hypocreales</taxon>
        <taxon>Nectriaceae</taxon>
        <taxon>Fusarium</taxon>
        <taxon>Fusarium incarnatum-equiseti species complex</taxon>
    </lineage>
</organism>
<accession>W1IBX0</accession>
<evidence type="ECO:0000256" key="1">
    <source>
        <dbReference type="SAM" id="MobiDB-lite"/>
    </source>
</evidence>
<keyword evidence="2" id="KW-0496">Mitochondrion</keyword>
<feature type="compositionally biased region" description="Basic and acidic residues" evidence="1">
    <location>
        <begin position="14"/>
        <end position="25"/>
    </location>
</feature>